<evidence type="ECO:0000313" key="5">
    <source>
        <dbReference type="EMBL" id="KNE71439.1"/>
    </source>
</evidence>
<reference evidence="6" key="2">
    <citation type="submission" date="2009-11" db="EMBL/GenBank/DDBJ databases">
        <title>The Genome Sequence of Allomyces macrogynus strain ATCC 38327.</title>
        <authorList>
            <consortium name="The Broad Institute Genome Sequencing Platform"/>
            <person name="Russ C."/>
            <person name="Cuomo C."/>
            <person name="Shea T."/>
            <person name="Young S.K."/>
            <person name="Zeng Q."/>
            <person name="Koehrsen M."/>
            <person name="Haas B."/>
            <person name="Borodovsky M."/>
            <person name="Guigo R."/>
            <person name="Alvarado L."/>
            <person name="Berlin A."/>
            <person name="Borenstein D."/>
            <person name="Chen Z."/>
            <person name="Engels R."/>
            <person name="Freedman E."/>
            <person name="Gellesch M."/>
            <person name="Goldberg J."/>
            <person name="Griggs A."/>
            <person name="Gujja S."/>
            <person name="Heiman D."/>
            <person name="Hepburn T."/>
            <person name="Howarth C."/>
            <person name="Jen D."/>
            <person name="Larson L."/>
            <person name="Lewis B."/>
            <person name="Mehta T."/>
            <person name="Park D."/>
            <person name="Pearson M."/>
            <person name="Roberts A."/>
            <person name="Saif S."/>
            <person name="Shenoy N."/>
            <person name="Sisk P."/>
            <person name="Stolte C."/>
            <person name="Sykes S."/>
            <person name="Walk T."/>
            <person name="White J."/>
            <person name="Yandava C."/>
            <person name="Burger G."/>
            <person name="Gray M.W."/>
            <person name="Holland P.W.H."/>
            <person name="King N."/>
            <person name="Lang F.B.F."/>
            <person name="Roger A.J."/>
            <person name="Ruiz-Trillo I."/>
            <person name="Lander E."/>
            <person name="Nusbaum C."/>
        </authorList>
    </citation>
    <scope>NUCLEOTIDE SEQUENCE [LARGE SCALE GENOMIC DNA]</scope>
    <source>
        <strain evidence="6">ATCC 38327</strain>
    </source>
</reference>
<evidence type="ECO:0000313" key="6">
    <source>
        <dbReference type="Proteomes" id="UP000054350"/>
    </source>
</evidence>
<dbReference type="PANTHER" id="PTHR12768">
    <property type="entry name" value="BECLIN 1"/>
    <property type="match status" value="1"/>
</dbReference>
<name>A0A0L0TA57_ALLM3</name>
<evidence type="ECO:0000256" key="1">
    <source>
        <dbReference type="ARBA" id="ARBA00005965"/>
    </source>
</evidence>
<dbReference type="PANTHER" id="PTHR12768:SF4">
    <property type="entry name" value="BECLIN-1"/>
    <property type="match status" value="1"/>
</dbReference>
<dbReference type="GO" id="GO:0045324">
    <property type="term" value="P:late endosome to vacuole transport"/>
    <property type="evidence" value="ECO:0007669"/>
    <property type="project" value="TreeGrafter"/>
</dbReference>
<dbReference type="GO" id="GO:0030674">
    <property type="term" value="F:protein-macromolecule adaptor activity"/>
    <property type="evidence" value="ECO:0007669"/>
    <property type="project" value="TreeGrafter"/>
</dbReference>
<feature type="domain" description="Atg6/beclin coiled-coil" evidence="4">
    <location>
        <begin position="23"/>
        <end position="144"/>
    </location>
</feature>
<dbReference type="Pfam" id="PF17675">
    <property type="entry name" value="APG6_N"/>
    <property type="match status" value="1"/>
</dbReference>
<evidence type="ECO:0000259" key="4">
    <source>
        <dbReference type="Pfam" id="PF17675"/>
    </source>
</evidence>
<dbReference type="VEuPathDB" id="FungiDB:AMAG_15673"/>
<dbReference type="GO" id="GO:0000045">
    <property type="term" value="P:autophagosome assembly"/>
    <property type="evidence" value="ECO:0007669"/>
    <property type="project" value="TreeGrafter"/>
</dbReference>
<accession>A0A0L0TA57</accession>
<dbReference type="InterPro" id="IPR041691">
    <property type="entry name" value="Atg6/beclin_CC"/>
</dbReference>
<dbReference type="OrthoDB" id="20368at2759"/>
<feature type="domain" description="Atg6 BARA" evidence="3">
    <location>
        <begin position="147"/>
        <end position="197"/>
    </location>
</feature>
<evidence type="ECO:0000259" key="3">
    <source>
        <dbReference type="Pfam" id="PF04111"/>
    </source>
</evidence>
<dbReference type="STRING" id="578462.A0A0L0TA57"/>
<dbReference type="GO" id="GO:0000423">
    <property type="term" value="P:mitophagy"/>
    <property type="evidence" value="ECO:0007669"/>
    <property type="project" value="TreeGrafter"/>
</dbReference>
<dbReference type="Gene3D" id="6.10.250.3110">
    <property type="match status" value="1"/>
</dbReference>
<dbReference type="GO" id="GO:0034271">
    <property type="term" value="C:phosphatidylinositol 3-kinase complex, class III, type I"/>
    <property type="evidence" value="ECO:0007669"/>
    <property type="project" value="TreeGrafter"/>
</dbReference>
<dbReference type="InterPro" id="IPR007243">
    <property type="entry name" value="Atg6/Beclin"/>
</dbReference>
<dbReference type="eggNOG" id="KOG2751">
    <property type="taxonomic scope" value="Eukaryota"/>
</dbReference>
<dbReference type="Proteomes" id="UP000054350">
    <property type="component" value="Unassembled WGS sequence"/>
</dbReference>
<dbReference type="AlphaFoldDB" id="A0A0L0TA57"/>
<dbReference type="Pfam" id="PF04111">
    <property type="entry name" value="APG6"/>
    <property type="match status" value="1"/>
</dbReference>
<dbReference type="GO" id="GO:0034272">
    <property type="term" value="C:phosphatidylinositol 3-kinase complex, class III, type II"/>
    <property type="evidence" value="ECO:0007669"/>
    <property type="project" value="TreeGrafter"/>
</dbReference>
<dbReference type="EMBL" id="GG745372">
    <property type="protein sequence ID" value="KNE71439.1"/>
    <property type="molecule type" value="Genomic_DNA"/>
</dbReference>
<keyword evidence="2" id="KW-0175">Coiled coil</keyword>
<proteinExistence type="inferred from homology"/>
<dbReference type="InterPro" id="IPR038274">
    <property type="entry name" value="Atg6/Beclin_C_sf"/>
</dbReference>
<evidence type="ECO:0000256" key="2">
    <source>
        <dbReference type="SAM" id="Coils"/>
    </source>
</evidence>
<dbReference type="Gene3D" id="1.10.418.40">
    <property type="entry name" value="Autophagy protein 6/Beclin 1"/>
    <property type="match status" value="1"/>
</dbReference>
<gene>
    <name evidence="5" type="ORF">AMAG_15673</name>
</gene>
<comment type="similarity">
    <text evidence="1">Belongs to the beclin family.</text>
</comment>
<keyword evidence="6" id="KW-1185">Reference proteome</keyword>
<feature type="coiled-coil region" evidence="2">
    <location>
        <begin position="33"/>
        <end position="150"/>
    </location>
</feature>
<sequence length="198" mass="21125">MSARVATIERLHALATNSNVPLPLCSDCATVLADRLHADLADLEEELRCYQQFAPPPTASTDSGDNLAELLALEADLAAQLAAAETEEAALELTLADLAADAAALDAAECDFWHASHAFQASLQAYQAERDALNTKYDAASRHLDKLKRTNVYNDVARLGHDGTYPTINGLRLGRGVSGNGAPPVPWHEMNAAFGKCV</sequence>
<dbReference type="GO" id="GO:0043548">
    <property type="term" value="F:phosphatidylinositol 3-kinase binding"/>
    <property type="evidence" value="ECO:0007669"/>
    <property type="project" value="TreeGrafter"/>
</dbReference>
<organism evidence="5 6">
    <name type="scientific">Allomyces macrogynus (strain ATCC 38327)</name>
    <name type="common">Allomyces javanicus var. macrogynus</name>
    <dbReference type="NCBI Taxonomy" id="578462"/>
    <lineage>
        <taxon>Eukaryota</taxon>
        <taxon>Fungi</taxon>
        <taxon>Fungi incertae sedis</taxon>
        <taxon>Blastocladiomycota</taxon>
        <taxon>Blastocladiomycetes</taxon>
        <taxon>Blastocladiales</taxon>
        <taxon>Blastocladiaceae</taxon>
        <taxon>Allomyces</taxon>
    </lineage>
</organism>
<reference evidence="5 6" key="1">
    <citation type="submission" date="2009-11" db="EMBL/GenBank/DDBJ databases">
        <title>Annotation of Allomyces macrogynus ATCC 38327.</title>
        <authorList>
            <consortium name="The Broad Institute Genome Sequencing Platform"/>
            <person name="Russ C."/>
            <person name="Cuomo C."/>
            <person name="Burger G."/>
            <person name="Gray M.W."/>
            <person name="Holland P.W.H."/>
            <person name="King N."/>
            <person name="Lang F.B.F."/>
            <person name="Roger A.J."/>
            <person name="Ruiz-Trillo I."/>
            <person name="Young S.K."/>
            <person name="Zeng Q."/>
            <person name="Gargeya S."/>
            <person name="Fitzgerald M."/>
            <person name="Haas B."/>
            <person name="Abouelleil A."/>
            <person name="Alvarado L."/>
            <person name="Arachchi H.M."/>
            <person name="Berlin A."/>
            <person name="Chapman S.B."/>
            <person name="Gearin G."/>
            <person name="Goldberg J."/>
            <person name="Griggs A."/>
            <person name="Gujja S."/>
            <person name="Hansen M."/>
            <person name="Heiman D."/>
            <person name="Howarth C."/>
            <person name="Larimer J."/>
            <person name="Lui A."/>
            <person name="MacDonald P.J.P."/>
            <person name="McCowen C."/>
            <person name="Montmayeur A."/>
            <person name="Murphy C."/>
            <person name="Neiman D."/>
            <person name="Pearson M."/>
            <person name="Priest M."/>
            <person name="Roberts A."/>
            <person name="Saif S."/>
            <person name="Shea T."/>
            <person name="Sisk P."/>
            <person name="Stolte C."/>
            <person name="Sykes S."/>
            <person name="Wortman J."/>
            <person name="Nusbaum C."/>
            <person name="Birren B."/>
        </authorList>
    </citation>
    <scope>NUCLEOTIDE SEQUENCE [LARGE SCALE GENOMIC DNA]</scope>
    <source>
        <strain evidence="5 6">ATCC 38327</strain>
    </source>
</reference>
<dbReference type="GO" id="GO:0000407">
    <property type="term" value="C:phagophore assembly site"/>
    <property type="evidence" value="ECO:0007669"/>
    <property type="project" value="TreeGrafter"/>
</dbReference>
<dbReference type="GO" id="GO:0006995">
    <property type="term" value="P:cellular response to nitrogen starvation"/>
    <property type="evidence" value="ECO:0007669"/>
    <property type="project" value="TreeGrafter"/>
</dbReference>
<dbReference type="InterPro" id="IPR040455">
    <property type="entry name" value="Atg6_BARA"/>
</dbReference>
<protein>
    <submittedName>
        <fullName evidence="5">Uncharacterized protein</fullName>
    </submittedName>
</protein>